<accession>A0A833T422</accession>
<proteinExistence type="predicted"/>
<evidence type="ECO:0000256" key="1">
    <source>
        <dbReference type="SAM" id="MobiDB-lite"/>
    </source>
</evidence>
<dbReference type="AlphaFoldDB" id="A0A833T422"/>
<reference evidence="2" key="1">
    <citation type="submission" date="2020-04" db="EMBL/GenBank/DDBJ databases">
        <title>Hybrid Assembly of Korean Phytophthora infestans isolates.</title>
        <authorList>
            <person name="Prokchorchik M."/>
            <person name="Lee Y."/>
            <person name="Seo J."/>
            <person name="Cho J.-H."/>
            <person name="Park Y.-E."/>
            <person name="Jang D.-C."/>
            <person name="Im J.-S."/>
            <person name="Choi J.-G."/>
            <person name="Park H.-J."/>
            <person name="Lee G.-B."/>
            <person name="Lee Y.-G."/>
            <person name="Hong S.-Y."/>
            <person name="Cho K."/>
            <person name="Sohn K.H."/>
        </authorList>
    </citation>
    <scope>NUCLEOTIDE SEQUENCE</scope>
    <source>
        <strain evidence="2">KR_1_A1</strain>
    </source>
</reference>
<comment type="caution">
    <text evidence="2">The sequence shown here is derived from an EMBL/GenBank/DDBJ whole genome shotgun (WGS) entry which is preliminary data.</text>
</comment>
<dbReference type="Proteomes" id="UP000602510">
    <property type="component" value="Unassembled WGS sequence"/>
</dbReference>
<evidence type="ECO:0000313" key="2">
    <source>
        <dbReference type="EMBL" id="KAF4047177.1"/>
    </source>
</evidence>
<evidence type="ECO:0000313" key="3">
    <source>
        <dbReference type="Proteomes" id="UP000602510"/>
    </source>
</evidence>
<name>A0A833T422_PHYIN</name>
<feature type="region of interest" description="Disordered" evidence="1">
    <location>
        <begin position="1"/>
        <end position="23"/>
    </location>
</feature>
<protein>
    <submittedName>
        <fullName evidence="2">Uncharacterized protein</fullName>
    </submittedName>
</protein>
<gene>
    <name evidence="2" type="ORF">GN244_ATG00310</name>
</gene>
<feature type="compositionally biased region" description="Polar residues" evidence="1">
    <location>
        <begin position="1"/>
        <end position="17"/>
    </location>
</feature>
<sequence>MEKQQLAQVLPQESQHPVATRRLDNRTAEEWHASSKRYCAADICRADVVEVKAHIAVVTTVW</sequence>
<keyword evidence="3" id="KW-1185">Reference proteome</keyword>
<dbReference type="EMBL" id="WSZM01000007">
    <property type="protein sequence ID" value="KAF4047177.1"/>
    <property type="molecule type" value="Genomic_DNA"/>
</dbReference>
<organism evidence="2 3">
    <name type="scientific">Phytophthora infestans</name>
    <name type="common">Potato late blight agent</name>
    <name type="synonym">Botrytis infestans</name>
    <dbReference type="NCBI Taxonomy" id="4787"/>
    <lineage>
        <taxon>Eukaryota</taxon>
        <taxon>Sar</taxon>
        <taxon>Stramenopiles</taxon>
        <taxon>Oomycota</taxon>
        <taxon>Peronosporomycetes</taxon>
        <taxon>Peronosporales</taxon>
        <taxon>Peronosporaceae</taxon>
        <taxon>Phytophthora</taxon>
    </lineage>
</organism>